<proteinExistence type="predicted"/>
<dbReference type="RefSeq" id="XP_023463794.1">
    <property type="nucleotide sequence ID" value="XM_023609325.1"/>
</dbReference>
<reference evidence="1 2" key="1">
    <citation type="journal article" date="2016" name="Proc. Natl. Acad. Sci. U.S.A.">
        <title>Lipid metabolic changes in an early divergent fungus govern the establishment of a mutualistic symbiosis with endobacteria.</title>
        <authorList>
            <person name="Lastovetsky O.A."/>
            <person name="Gaspar M.L."/>
            <person name="Mondo S.J."/>
            <person name="LaButti K.M."/>
            <person name="Sandor L."/>
            <person name="Grigoriev I.V."/>
            <person name="Henry S.A."/>
            <person name="Pawlowska T.E."/>
        </authorList>
    </citation>
    <scope>NUCLEOTIDE SEQUENCE [LARGE SCALE GENOMIC DNA]</scope>
    <source>
        <strain evidence="1 2">ATCC 52813</strain>
    </source>
</reference>
<accession>A0A2G4SNW9</accession>
<name>A0A2G4SNW9_RHIZD</name>
<evidence type="ECO:0000313" key="2">
    <source>
        <dbReference type="Proteomes" id="UP000242254"/>
    </source>
</evidence>
<organism evidence="1 2">
    <name type="scientific">Rhizopus microsporus ATCC 52813</name>
    <dbReference type="NCBI Taxonomy" id="1340429"/>
    <lineage>
        <taxon>Eukaryota</taxon>
        <taxon>Fungi</taxon>
        <taxon>Fungi incertae sedis</taxon>
        <taxon>Mucoromycota</taxon>
        <taxon>Mucoromycotina</taxon>
        <taxon>Mucoromycetes</taxon>
        <taxon>Mucorales</taxon>
        <taxon>Mucorineae</taxon>
        <taxon>Rhizopodaceae</taxon>
        <taxon>Rhizopus</taxon>
    </lineage>
</organism>
<gene>
    <name evidence="1" type="ORF">RHIMIDRAFT_240195</name>
</gene>
<dbReference type="GeneID" id="35440315"/>
<evidence type="ECO:0000313" key="1">
    <source>
        <dbReference type="EMBL" id="PHZ10086.1"/>
    </source>
</evidence>
<dbReference type="AlphaFoldDB" id="A0A2G4SNW9"/>
<keyword evidence="2" id="KW-1185">Reference proteome</keyword>
<dbReference type="EMBL" id="KZ303856">
    <property type="protein sequence ID" value="PHZ10086.1"/>
    <property type="molecule type" value="Genomic_DNA"/>
</dbReference>
<dbReference type="Proteomes" id="UP000242254">
    <property type="component" value="Unassembled WGS sequence"/>
</dbReference>
<dbReference type="SUPFAM" id="SSF89919">
    <property type="entry name" value="Ribosome-binding factor A, RbfA"/>
    <property type="match status" value="1"/>
</dbReference>
<dbReference type="InterPro" id="IPR023799">
    <property type="entry name" value="RbfA_dom_sf"/>
</dbReference>
<protein>
    <submittedName>
        <fullName evidence="1">Uncharacterized protein</fullName>
    </submittedName>
</protein>
<sequence length="182" mass="21059">MQRFLRGFATKANRYTPEAQVILQDTMVPGAYLKYLKNRSNKDKTKRGSDEVPMYTEPARSMTFGQKSDGPTQAQMRLADRVRKAMTKVQAVEDLPTNWLSQLRVADVKVARNLKRCQIEYEPIANEQGKVHNAVRKHSRLLNTLINQHAQTEHTIHIKFISHEHKDIDEVYNTIEKELDSL</sequence>